<dbReference type="Proteomes" id="UP000028504">
    <property type="component" value="Chromosome"/>
</dbReference>
<dbReference type="SUPFAM" id="SSF50494">
    <property type="entry name" value="Trypsin-like serine proteases"/>
    <property type="match status" value="1"/>
</dbReference>
<evidence type="ECO:0000256" key="1">
    <source>
        <dbReference type="ARBA" id="ARBA00004141"/>
    </source>
</evidence>
<dbReference type="PANTHER" id="PTHR43019">
    <property type="entry name" value="SERINE ENDOPROTEASE DEGS"/>
    <property type="match status" value="1"/>
</dbReference>
<evidence type="ECO:0000313" key="6">
    <source>
        <dbReference type="EMBL" id="AIG63546.1"/>
    </source>
</evidence>
<sequence length="392" mass="40674">MTAGLVVDALVVLAAISGAIAGWRQGAFSAVLSTLGVASGLVISAVVIPLLLPTTDSVGLRFLITIGVLMLLVVLGNVAGSVVGFQLRMKFSLRADSTIGAIFQAVTVLVVAWLISLPLATGLGGPVAGGVHNSRVLGAVDRATPDSWNRLPAQISALLNESGLPPLTPLEPEQAPEVEAPRIEVSDPELVESMRPSVIHVLGDATSCQRRLLGSGFVVAPDYVLTNAHVVAGTDTVRLDTMVGLRDADVVYYDPEVDLAVLHVPDLGLEPLEWASEPAVSGQDTIVMGFPASGPFEAAPARVRSKLTIAGPNIYASGRVEREAYTVRGSIREGNSGGPMTGLDGRVLGVVFGASLDESDTGYVLTAAEVNERVGDVTAYTEPVGTGECVLR</sequence>
<keyword evidence="3 5" id="KW-1133">Transmembrane helix</keyword>
<evidence type="ECO:0000256" key="4">
    <source>
        <dbReference type="ARBA" id="ARBA00023136"/>
    </source>
</evidence>
<keyword evidence="2 5" id="KW-0812">Transmembrane</keyword>
<dbReference type="InterPro" id="IPR001940">
    <property type="entry name" value="Peptidase_S1C"/>
</dbReference>
<dbReference type="InterPro" id="IPR003825">
    <property type="entry name" value="Colicin-V_CvpA"/>
</dbReference>
<feature type="transmembrane region" description="Helical" evidence="5">
    <location>
        <begin position="97"/>
        <end position="115"/>
    </location>
</feature>
<keyword evidence="4 5" id="KW-0472">Membrane</keyword>
<dbReference type="Gene3D" id="2.40.10.10">
    <property type="entry name" value="Trypsin-like serine proteases"/>
    <property type="match status" value="2"/>
</dbReference>
<dbReference type="RefSeq" id="WP_038604237.1">
    <property type="nucleotide sequence ID" value="NZ_CP008944.1"/>
</dbReference>
<feature type="transmembrane region" description="Helical" evidence="5">
    <location>
        <begin position="30"/>
        <end position="52"/>
    </location>
</feature>
<dbReference type="InterPro" id="IPR009003">
    <property type="entry name" value="Peptidase_S1_PA"/>
</dbReference>
<protein>
    <submittedName>
        <fullName evidence="6">Membrane protein</fullName>
    </submittedName>
</protein>
<dbReference type="Pfam" id="PF02674">
    <property type="entry name" value="Colicin_V"/>
    <property type="match status" value="1"/>
</dbReference>
<evidence type="ECO:0000256" key="2">
    <source>
        <dbReference type="ARBA" id="ARBA00022692"/>
    </source>
</evidence>
<dbReference type="EMBL" id="CP008944">
    <property type="protein sequence ID" value="AIG63546.1"/>
    <property type="molecule type" value="Genomic_DNA"/>
</dbReference>
<evidence type="ECO:0000256" key="5">
    <source>
        <dbReference type="SAM" id="Phobius"/>
    </source>
</evidence>
<dbReference type="PANTHER" id="PTHR43019:SF23">
    <property type="entry name" value="PROTEASE DO-LIKE 5, CHLOROPLASTIC"/>
    <property type="match status" value="1"/>
</dbReference>
<dbReference type="PRINTS" id="PR00834">
    <property type="entry name" value="PROTEASES2C"/>
</dbReference>
<feature type="transmembrane region" description="Helical" evidence="5">
    <location>
        <begin position="6"/>
        <end position="23"/>
    </location>
</feature>
<dbReference type="NCBIfam" id="NF033740">
    <property type="entry name" value="MarP_fam_protase"/>
    <property type="match status" value="1"/>
</dbReference>
<reference evidence="6 7" key="1">
    <citation type="submission" date="2014-07" db="EMBL/GenBank/DDBJ databases">
        <title>Complete genome sequence of Corynebacterium atypicum DSM 44849: identifiction of the mycolic acid biosynthesis genes.</title>
        <authorList>
            <person name="Tippelt A."/>
            <person name="Mollmann S."/>
            <person name="Albersmeier A."/>
            <person name="Jaenicke S."/>
            <person name="Ruckert C."/>
            <person name="Tauch A."/>
        </authorList>
    </citation>
    <scope>NUCLEOTIDE SEQUENCE [LARGE SCALE GENOMIC DNA]</scope>
    <source>
        <strain evidence="6 7">R2070</strain>
    </source>
</reference>
<feature type="transmembrane region" description="Helical" evidence="5">
    <location>
        <begin position="58"/>
        <end position="85"/>
    </location>
</feature>
<gene>
    <name evidence="6" type="ORF">CATYP_01340</name>
</gene>
<evidence type="ECO:0000313" key="7">
    <source>
        <dbReference type="Proteomes" id="UP000028504"/>
    </source>
</evidence>
<organism evidence="6 7">
    <name type="scientific">Corynebacterium atypicum</name>
    <dbReference type="NCBI Taxonomy" id="191610"/>
    <lineage>
        <taxon>Bacteria</taxon>
        <taxon>Bacillati</taxon>
        <taxon>Actinomycetota</taxon>
        <taxon>Actinomycetes</taxon>
        <taxon>Mycobacteriales</taxon>
        <taxon>Corynebacteriaceae</taxon>
        <taxon>Corynebacterium</taxon>
    </lineage>
</organism>
<proteinExistence type="predicted"/>
<comment type="subcellular location">
    <subcellularLocation>
        <location evidence="1">Membrane</location>
        <topology evidence="1">Multi-pass membrane protein</topology>
    </subcellularLocation>
</comment>
<dbReference type="InterPro" id="IPR043504">
    <property type="entry name" value="Peptidase_S1_PA_chymotrypsin"/>
</dbReference>
<dbReference type="Pfam" id="PF13365">
    <property type="entry name" value="Trypsin_2"/>
    <property type="match status" value="1"/>
</dbReference>
<evidence type="ECO:0000256" key="3">
    <source>
        <dbReference type="ARBA" id="ARBA00022989"/>
    </source>
</evidence>
<dbReference type="InterPro" id="IPR047680">
    <property type="entry name" value="MarP-like"/>
</dbReference>
<accession>A0ABM5QL66</accession>
<keyword evidence="7" id="KW-1185">Reference proteome</keyword>
<name>A0ABM5QL66_9CORY</name>